<comment type="subcellular location">
    <subcellularLocation>
        <location evidence="16">Cell membrane</location>
        <topology evidence="16">Multi-pass membrane protein</topology>
    </subcellularLocation>
    <subcellularLocation>
        <location evidence="1">Membrane</location>
        <topology evidence="1">Multi-pass membrane protein</topology>
    </subcellularLocation>
</comment>
<feature type="domain" description="Cytochrome oxidase subunit II copper A binding" evidence="19">
    <location>
        <begin position="104"/>
        <end position="219"/>
    </location>
</feature>
<protein>
    <recommendedName>
        <fullName evidence="17">Cytochrome c oxidase subunit 2</fullName>
        <ecNumber evidence="17">7.1.1.9</ecNumber>
    </recommendedName>
</protein>
<keyword evidence="7 15" id="KW-0479">Metal-binding</keyword>
<dbReference type="Gene3D" id="2.60.40.420">
    <property type="entry name" value="Cupredoxins - blue copper proteins"/>
    <property type="match status" value="1"/>
</dbReference>
<dbReference type="InterPro" id="IPR008972">
    <property type="entry name" value="Cupredoxin"/>
</dbReference>
<evidence type="ECO:0000259" key="20">
    <source>
        <dbReference type="PROSITE" id="PS50999"/>
    </source>
</evidence>
<dbReference type="InterPro" id="IPR008168">
    <property type="entry name" value="Cyt_C_IC"/>
</dbReference>
<keyword evidence="5 16" id="KW-0679">Respiratory chain</keyword>
<evidence type="ECO:0000256" key="7">
    <source>
        <dbReference type="ARBA" id="ARBA00022723"/>
    </source>
</evidence>
<evidence type="ECO:0000259" key="19">
    <source>
        <dbReference type="PROSITE" id="PS50857"/>
    </source>
</evidence>
<dbReference type="Pfam" id="PF02790">
    <property type="entry name" value="COX2_TM"/>
    <property type="match status" value="1"/>
</dbReference>
<keyword evidence="11 15" id="KW-0408">Iron</keyword>
<dbReference type="Gene3D" id="1.10.760.10">
    <property type="entry name" value="Cytochrome c-like domain"/>
    <property type="match status" value="1"/>
</dbReference>
<dbReference type="GO" id="GO:0005507">
    <property type="term" value="F:copper ion binding"/>
    <property type="evidence" value="ECO:0007669"/>
    <property type="project" value="InterPro"/>
</dbReference>
<evidence type="ECO:0000256" key="9">
    <source>
        <dbReference type="ARBA" id="ARBA00022982"/>
    </source>
</evidence>
<keyword evidence="22" id="KW-0560">Oxidoreductase</keyword>
<feature type="transmembrane region" description="Helical" evidence="18">
    <location>
        <begin position="28"/>
        <end position="52"/>
    </location>
</feature>
<dbReference type="GO" id="GO:0004129">
    <property type="term" value="F:cytochrome-c oxidase activity"/>
    <property type="evidence" value="ECO:0007669"/>
    <property type="project" value="UniProtKB-EC"/>
</dbReference>
<comment type="function">
    <text evidence="14 17">Subunits I and II form the functional core of the enzyme complex. Electrons originating in cytochrome c are transferred via heme a and Cu(A) to the binuclear center formed by heme a3 and Cu(B).</text>
</comment>
<evidence type="ECO:0000256" key="2">
    <source>
        <dbReference type="ARBA" id="ARBA00007866"/>
    </source>
</evidence>
<dbReference type="GO" id="GO:0005886">
    <property type="term" value="C:plasma membrane"/>
    <property type="evidence" value="ECO:0007669"/>
    <property type="project" value="UniProtKB-SubCell"/>
</dbReference>
<dbReference type="Pfam" id="PF00116">
    <property type="entry name" value="COX2"/>
    <property type="match status" value="1"/>
</dbReference>
<dbReference type="Proteomes" id="UP000298264">
    <property type="component" value="Unassembled WGS sequence"/>
</dbReference>
<evidence type="ECO:0000313" key="22">
    <source>
        <dbReference type="EMBL" id="TGN06973.1"/>
    </source>
</evidence>
<dbReference type="InterPro" id="IPR036909">
    <property type="entry name" value="Cyt_c-like_dom_sf"/>
</dbReference>
<dbReference type="PROSITE" id="PS00078">
    <property type="entry name" value="COX2"/>
    <property type="match status" value="1"/>
</dbReference>
<comment type="caution">
    <text evidence="22">The sequence shown here is derived from an EMBL/GenBank/DDBJ whole genome shotgun (WGS) entry which is preliminary data.</text>
</comment>
<dbReference type="PRINTS" id="PR00605">
    <property type="entry name" value="CYTCHROMECIC"/>
</dbReference>
<dbReference type="Pfam" id="PF00034">
    <property type="entry name" value="Cytochrom_C"/>
    <property type="match status" value="1"/>
</dbReference>
<dbReference type="InterPro" id="IPR009056">
    <property type="entry name" value="Cyt_c-like_dom"/>
</dbReference>
<keyword evidence="23" id="KW-1185">Reference proteome</keyword>
<gene>
    <name evidence="22" type="primary">coxB</name>
    <name evidence="22" type="ORF">EHS11_17750</name>
</gene>
<dbReference type="RefSeq" id="WP_135765697.1">
    <property type="nucleotide sequence ID" value="NZ_RQHV01000062.1"/>
</dbReference>
<keyword evidence="10 18" id="KW-1133">Transmembrane helix</keyword>
<comment type="similarity">
    <text evidence="2 16">Belongs to the cytochrome c oxidase subunit 2 family.</text>
</comment>
<dbReference type="NCBIfam" id="TIGR02866">
    <property type="entry name" value="CoxB"/>
    <property type="match status" value="1"/>
</dbReference>
<dbReference type="CDD" id="cd13915">
    <property type="entry name" value="CuRO_HCO_II_like_2"/>
    <property type="match status" value="1"/>
</dbReference>
<keyword evidence="3 16" id="KW-0813">Transport</keyword>
<dbReference type="SUPFAM" id="SSF81464">
    <property type="entry name" value="Cytochrome c oxidase subunit II-like, transmembrane region"/>
    <property type="match status" value="1"/>
</dbReference>
<evidence type="ECO:0000256" key="13">
    <source>
        <dbReference type="ARBA" id="ARBA00023136"/>
    </source>
</evidence>
<keyword evidence="8" id="KW-1278">Translocase</keyword>
<name>A0A4R9LJH0_9LEPT</name>
<keyword evidence="9 16" id="KW-0249">Electron transport</keyword>
<evidence type="ECO:0000256" key="17">
    <source>
        <dbReference type="RuleBase" id="RU004024"/>
    </source>
</evidence>
<evidence type="ECO:0000256" key="18">
    <source>
        <dbReference type="SAM" id="Phobius"/>
    </source>
</evidence>
<dbReference type="GO" id="GO:0020037">
    <property type="term" value="F:heme binding"/>
    <property type="evidence" value="ECO:0007669"/>
    <property type="project" value="InterPro"/>
</dbReference>
<dbReference type="SUPFAM" id="SSF46626">
    <property type="entry name" value="Cytochrome c"/>
    <property type="match status" value="1"/>
</dbReference>
<keyword evidence="12 17" id="KW-0186">Copper</keyword>
<proteinExistence type="inferred from homology"/>
<comment type="catalytic activity">
    <reaction evidence="17">
        <text>4 Fe(II)-[cytochrome c] + O2 + 8 H(+)(in) = 4 Fe(III)-[cytochrome c] + 2 H2O + 4 H(+)(out)</text>
        <dbReference type="Rhea" id="RHEA:11436"/>
        <dbReference type="Rhea" id="RHEA-COMP:10350"/>
        <dbReference type="Rhea" id="RHEA-COMP:14399"/>
        <dbReference type="ChEBI" id="CHEBI:15377"/>
        <dbReference type="ChEBI" id="CHEBI:15378"/>
        <dbReference type="ChEBI" id="CHEBI:15379"/>
        <dbReference type="ChEBI" id="CHEBI:29033"/>
        <dbReference type="ChEBI" id="CHEBI:29034"/>
        <dbReference type="EC" id="7.1.1.9"/>
    </reaction>
</comment>
<evidence type="ECO:0000256" key="15">
    <source>
        <dbReference type="PROSITE-ProRule" id="PRU00433"/>
    </source>
</evidence>
<dbReference type="SUPFAM" id="SSF49503">
    <property type="entry name" value="Cupredoxins"/>
    <property type="match status" value="1"/>
</dbReference>
<feature type="domain" description="Cytochrome c" evidence="21">
    <location>
        <begin position="226"/>
        <end position="321"/>
    </location>
</feature>
<dbReference type="InterPro" id="IPR011759">
    <property type="entry name" value="Cyt_c_oxidase_su2_TM_dom"/>
</dbReference>
<evidence type="ECO:0000256" key="11">
    <source>
        <dbReference type="ARBA" id="ARBA00023004"/>
    </source>
</evidence>
<dbReference type="PROSITE" id="PS50857">
    <property type="entry name" value="COX2_CUA"/>
    <property type="match status" value="1"/>
</dbReference>
<evidence type="ECO:0000256" key="4">
    <source>
        <dbReference type="ARBA" id="ARBA00022617"/>
    </source>
</evidence>
<comment type="cofactor">
    <cofactor evidence="17">
        <name>Cu cation</name>
        <dbReference type="ChEBI" id="CHEBI:23378"/>
    </cofactor>
    <text evidence="17">Binds a copper A center.</text>
</comment>
<dbReference type="PANTHER" id="PTHR22888">
    <property type="entry name" value="CYTOCHROME C OXIDASE, SUBUNIT II"/>
    <property type="match status" value="1"/>
</dbReference>
<dbReference type="InterPro" id="IPR001505">
    <property type="entry name" value="Copper_CuA"/>
</dbReference>
<evidence type="ECO:0000256" key="14">
    <source>
        <dbReference type="ARBA" id="ARBA00024688"/>
    </source>
</evidence>
<evidence type="ECO:0000256" key="1">
    <source>
        <dbReference type="ARBA" id="ARBA00004141"/>
    </source>
</evidence>
<dbReference type="EC" id="7.1.1.9" evidence="17"/>
<dbReference type="GO" id="GO:0042773">
    <property type="term" value="P:ATP synthesis coupled electron transport"/>
    <property type="evidence" value="ECO:0007669"/>
    <property type="project" value="TreeGrafter"/>
</dbReference>
<dbReference type="OrthoDB" id="9781261at2"/>
<dbReference type="GO" id="GO:0016491">
    <property type="term" value="F:oxidoreductase activity"/>
    <property type="evidence" value="ECO:0007669"/>
    <property type="project" value="UniProtKB-KW"/>
</dbReference>
<dbReference type="EMBL" id="RQHV01000062">
    <property type="protein sequence ID" value="TGN06973.1"/>
    <property type="molecule type" value="Genomic_DNA"/>
</dbReference>
<evidence type="ECO:0000256" key="12">
    <source>
        <dbReference type="ARBA" id="ARBA00023008"/>
    </source>
</evidence>
<keyword evidence="13 18" id="KW-0472">Membrane</keyword>
<dbReference type="GO" id="GO:0005506">
    <property type="term" value="F:iron ion binding"/>
    <property type="evidence" value="ECO:0007669"/>
    <property type="project" value="InterPro"/>
</dbReference>
<evidence type="ECO:0000256" key="10">
    <source>
        <dbReference type="ARBA" id="ARBA00022989"/>
    </source>
</evidence>
<organism evidence="22 23">
    <name type="scientific">Leptospira ilyithenensis</name>
    <dbReference type="NCBI Taxonomy" id="2484901"/>
    <lineage>
        <taxon>Bacteria</taxon>
        <taxon>Pseudomonadati</taxon>
        <taxon>Spirochaetota</taxon>
        <taxon>Spirochaetia</taxon>
        <taxon>Leptospirales</taxon>
        <taxon>Leptospiraceae</taxon>
        <taxon>Leptospira</taxon>
    </lineage>
</organism>
<sequence length="321" mass="35878">MSWFTAFPATSSFMPIQATEIAKEVDLLYAFLLVSSLVSFVILVGGMTWFLIKFKRTSVDQKSAYITHNNFAEFLWSFIPLVIMVGIFYWGMVIFEKLRVPPENISTEIHVTAEQWAWTYRYANGKEFYSSANDPLIVPAGKATKIILTSKDVIHSFFVPAFRVKQDAIPGKYTQVWFEPKEPGNFIVFCTEYCGTKHSGMLITIKALPADEFAAWFHAEKKGAETPADKGKTLFAQKACASCHSLDGSRVVGPSMKGLFGSSRKFTDGSGAKADETYLRESILVSTAKIVEGYPPAMPVFQGQLSDEDVENLIEYIKTIK</sequence>
<dbReference type="InterPro" id="IPR002429">
    <property type="entry name" value="CcO_II-like_C"/>
</dbReference>
<evidence type="ECO:0000259" key="21">
    <source>
        <dbReference type="PROSITE" id="PS51007"/>
    </source>
</evidence>
<dbReference type="InterPro" id="IPR036257">
    <property type="entry name" value="Cyt_c_oxidase_su2_TM_sf"/>
</dbReference>
<dbReference type="PANTHER" id="PTHR22888:SF9">
    <property type="entry name" value="CYTOCHROME C OXIDASE SUBUNIT 2"/>
    <property type="match status" value="1"/>
</dbReference>
<dbReference type="PROSITE" id="PS51007">
    <property type="entry name" value="CYTC"/>
    <property type="match status" value="1"/>
</dbReference>
<dbReference type="Gene3D" id="1.10.287.90">
    <property type="match status" value="1"/>
</dbReference>
<dbReference type="AlphaFoldDB" id="A0A4R9LJH0"/>
<keyword evidence="4 15" id="KW-0349">Heme</keyword>
<evidence type="ECO:0000256" key="5">
    <source>
        <dbReference type="ARBA" id="ARBA00022660"/>
    </source>
</evidence>
<reference evidence="22" key="1">
    <citation type="journal article" date="2019" name="PLoS Negl. Trop. Dis.">
        <title>Revisiting the worldwide diversity of Leptospira species in the environment.</title>
        <authorList>
            <person name="Vincent A.T."/>
            <person name="Schiettekatte O."/>
            <person name="Bourhy P."/>
            <person name="Veyrier F.J."/>
            <person name="Picardeau M."/>
        </authorList>
    </citation>
    <scope>NUCLEOTIDE SEQUENCE [LARGE SCALE GENOMIC DNA]</scope>
    <source>
        <strain evidence="22">201400974</strain>
    </source>
</reference>
<evidence type="ECO:0000256" key="8">
    <source>
        <dbReference type="ARBA" id="ARBA00022967"/>
    </source>
</evidence>
<evidence type="ECO:0000256" key="16">
    <source>
        <dbReference type="RuleBase" id="RU000456"/>
    </source>
</evidence>
<dbReference type="InterPro" id="IPR045187">
    <property type="entry name" value="CcO_II"/>
</dbReference>
<evidence type="ECO:0000256" key="3">
    <source>
        <dbReference type="ARBA" id="ARBA00022448"/>
    </source>
</evidence>
<accession>A0A4R9LJH0</accession>
<keyword evidence="6 16" id="KW-0812">Transmembrane</keyword>
<dbReference type="PROSITE" id="PS50999">
    <property type="entry name" value="COX2_TM"/>
    <property type="match status" value="1"/>
</dbReference>
<evidence type="ECO:0000313" key="23">
    <source>
        <dbReference type="Proteomes" id="UP000298264"/>
    </source>
</evidence>
<feature type="transmembrane region" description="Helical" evidence="18">
    <location>
        <begin position="73"/>
        <end position="95"/>
    </location>
</feature>
<evidence type="ECO:0000256" key="6">
    <source>
        <dbReference type="ARBA" id="ARBA00022692"/>
    </source>
</evidence>
<feature type="domain" description="Cytochrome oxidase subunit II transmembrane region profile" evidence="20">
    <location>
        <begin position="5"/>
        <end position="102"/>
    </location>
</feature>
<dbReference type="InterPro" id="IPR014222">
    <property type="entry name" value="Cyt_c_oxidase_su2"/>
</dbReference>